<accession>A0A1D1UGC7</accession>
<protein>
    <submittedName>
        <fullName evidence="1">Uncharacterized protein</fullName>
    </submittedName>
</protein>
<sequence>MSGSGEDGPAWDHFMKLPKSGKSYFPDQCEHCDTLRLRESAVPRLVDHLIKCRGLSFDQRRRIAVISQRAAETVPRYADSAAPSTTPASKPSTAAVVTTLYPMTNQIKHHLTISCKAMNQRNRYSQR</sequence>
<comment type="caution">
    <text evidence="1">The sequence shown here is derived from an EMBL/GenBank/DDBJ whole genome shotgun (WGS) entry which is preliminary data.</text>
</comment>
<reference evidence="1 2" key="1">
    <citation type="journal article" date="2016" name="Nat. Commun.">
        <title>Extremotolerant tardigrade genome and improved radiotolerance of human cultured cells by tardigrade-unique protein.</title>
        <authorList>
            <person name="Hashimoto T."/>
            <person name="Horikawa D.D."/>
            <person name="Saito Y."/>
            <person name="Kuwahara H."/>
            <person name="Kozuka-Hata H."/>
            <person name="Shin-I T."/>
            <person name="Minakuchi Y."/>
            <person name="Ohishi K."/>
            <person name="Motoyama A."/>
            <person name="Aizu T."/>
            <person name="Enomoto A."/>
            <person name="Kondo K."/>
            <person name="Tanaka S."/>
            <person name="Hara Y."/>
            <person name="Koshikawa S."/>
            <person name="Sagara H."/>
            <person name="Miura T."/>
            <person name="Yokobori S."/>
            <person name="Miyagawa K."/>
            <person name="Suzuki Y."/>
            <person name="Kubo T."/>
            <person name="Oyama M."/>
            <person name="Kohara Y."/>
            <person name="Fujiyama A."/>
            <person name="Arakawa K."/>
            <person name="Katayama T."/>
            <person name="Toyoda A."/>
            <person name="Kunieda T."/>
        </authorList>
    </citation>
    <scope>NUCLEOTIDE SEQUENCE [LARGE SCALE GENOMIC DNA]</scope>
    <source>
        <strain evidence="1 2">YOKOZUNA-1</strain>
    </source>
</reference>
<keyword evidence="2" id="KW-1185">Reference proteome</keyword>
<dbReference type="AlphaFoldDB" id="A0A1D1UGC7"/>
<evidence type="ECO:0000313" key="2">
    <source>
        <dbReference type="Proteomes" id="UP000186922"/>
    </source>
</evidence>
<dbReference type="EMBL" id="BDGG01000001">
    <property type="protein sequence ID" value="GAU87435.1"/>
    <property type="molecule type" value="Genomic_DNA"/>
</dbReference>
<evidence type="ECO:0000313" key="1">
    <source>
        <dbReference type="EMBL" id="GAU87435.1"/>
    </source>
</evidence>
<proteinExistence type="predicted"/>
<dbReference type="Proteomes" id="UP000186922">
    <property type="component" value="Unassembled WGS sequence"/>
</dbReference>
<gene>
    <name evidence="1" type="primary">RvY_00274</name>
    <name evidence="1" type="synonym">RvY_00274.2</name>
    <name evidence="1" type="ORF">RvY_00274-2</name>
</gene>
<name>A0A1D1UGC7_RAMVA</name>
<organism evidence="1 2">
    <name type="scientific">Ramazzottius varieornatus</name>
    <name type="common">Water bear</name>
    <name type="synonym">Tardigrade</name>
    <dbReference type="NCBI Taxonomy" id="947166"/>
    <lineage>
        <taxon>Eukaryota</taxon>
        <taxon>Metazoa</taxon>
        <taxon>Ecdysozoa</taxon>
        <taxon>Tardigrada</taxon>
        <taxon>Eutardigrada</taxon>
        <taxon>Parachela</taxon>
        <taxon>Hypsibioidea</taxon>
        <taxon>Ramazzottiidae</taxon>
        <taxon>Ramazzottius</taxon>
    </lineage>
</organism>